<comment type="caution">
    <text evidence="8">The sequence shown here is derived from an EMBL/GenBank/DDBJ whole genome shotgun (WGS) entry which is preliminary data.</text>
</comment>
<dbReference type="GO" id="GO:0022857">
    <property type="term" value="F:transmembrane transporter activity"/>
    <property type="evidence" value="ECO:0007669"/>
    <property type="project" value="InterPro"/>
</dbReference>
<feature type="domain" description="Major facilitator superfamily (MFS) profile" evidence="7">
    <location>
        <begin position="41"/>
        <end position="450"/>
    </location>
</feature>
<dbReference type="PANTHER" id="PTHR23505">
    <property type="entry name" value="SPINSTER"/>
    <property type="match status" value="1"/>
</dbReference>
<feature type="transmembrane region" description="Helical" evidence="6">
    <location>
        <begin position="356"/>
        <end position="373"/>
    </location>
</feature>
<reference evidence="8 9" key="1">
    <citation type="submission" date="2018-08" db="EMBL/GenBank/DDBJ databases">
        <title>Erythrobacter zhengii sp.nov., a bacterium isolated from deep-sea sediment.</title>
        <authorList>
            <person name="Fang C."/>
            <person name="Wu Y.-H."/>
            <person name="Sun C."/>
            <person name="Wang H."/>
            <person name="Cheng H."/>
            <person name="Meng F.-X."/>
            <person name="Wang C.-S."/>
            <person name="Xu X.-W."/>
        </authorList>
    </citation>
    <scope>NUCLEOTIDE SEQUENCE [LARGE SCALE GENOMIC DNA]</scope>
    <source>
        <strain evidence="8 9">CCTCC AB 2015396</strain>
    </source>
</reference>
<organism evidence="8 9">
    <name type="scientific">Aurantiacibacter xanthus</name>
    <dbReference type="NCBI Taxonomy" id="1784712"/>
    <lineage>
        <taxon>Bacteria</taxon>
        <taxon>Pseudomonadati</taxon>
        <taxon>Pseudomonadota</taxon>
        <taxon>Alphaproteobacteria</taxon>
        <taxon>Sphingomonadales</taxon>
        <taxon>Erythrobacteraceae</taxon>
        <taxon>Aurantiacibacter</taxon>
    </lineage>
</organism>
<feature type="transmembrane region" description="Helical" evidence="6">
    <location>
        <begin position="424"/>
        <end position="447"/>
    </location>
</feature>
<evidence type="ECO:0000256" key="5">
    <source>
        <dbReference type="ARBA" id="ARBA00023136"/>
    </source>
</evidence>
<evidence type="ECO:0000313" key="9">
    <source>
        <dbReference type="Proteomes" id="UP000265366"/>
    </source>
</evidence>
<dbReference type="InterPro" id="IPR044770">
    <property type="entry name" value="MFS_spinster-like"/>
</dbReference>
<keyword evidence="4 6" id="KW-1133">Transmembrane helix</keyword>
<dbReference type="GO" id="GO:0016020">
    <property type="term" value="C:membrane"/>
    <property type="evidence" value="ECO:0007669"/>
    <property type="project" value="UniProtKB-SubCell"/>
</dbReference>
<dbReference type="Proteomes" id="UP000265366">
    <property type="component" value="Unassembled WGS sequence"/>
</dbReference>
<gene>
    <name evidence="8" type="ORF">D2V17_14965</name>
</gene>
<accession>A0A3A1P117</accession>
<evidence type="ECO:0000256" key="2">
    <source>
        <dbReference type="ARBA" id="ARBA00022448"/>
    </source>
</evidence>
<feature type="transmembrane region" description="Helical" evidence="6">
    <location>
        <begin position="331"/>
        <end position="350"/>
    </location>
</feature>
<keyword evidence="2" id="KW-0813">Transport</keyword>
<dbReference type="InterPro" id="IPR020846">
    <property type="entry name" value="MFS_dom"/>
</dbReference>
<comment type="subcellular location">
    <subcellularLocation>
        <location evidence="1">Membrane</location>
        <topology evidence="1">Multi-pass membrane protein</topology>
    </subcellularLocation>
</comment>
<evidence type="ECO:0000256" key="6">
    <source>
        <dbReference type="SAM" id="Phobius"/>
    </source>
</evidence>
<keyword evidence="9" id="KW-1185">Reference proteome</keyword>
<evidence type="ECO:0000256" key="4">
    <source>
        <dbReference type="ARBA" id="ARBA00022989"/>
    </source>
</evidence>
<feature type="transmembrane region" description="Helical" evidence="6">
    <location>
        <begin position="166"/>
        <end position="190"/>
    </location>
</feature>
<evidence type="ECO:0000256" key="1">
    <source>
        <dbReference type="ARBA" id="ARBA00004141"/>
    </source>
</evidence>
<name>A0A3A1P117_9SPHN</name>
<dbReference type="RefSeq" id="WP_119593602.1">
    <property type="nucleotide sequence ID" value="NZ_QXFM01000117.1"/>
</dbReference>
<dbReference type="Gene3D" id="1.20.1250.20">
    <property type="entry name" value="MFS general substrate transporter like domains"/>
    <property type="match status" value="1"/>
</dbReference>
<dbReference type="EMBL" id="QXFM01000117">
    <property type="protein sequence ID" value="RIV82613.1"/>
    <property type="molecule type" value="Genomic_DNA"/>
</dbReference>
<dbReference type="PROSITE" id="PS50850">
    <property type="entry name" value="MFS"/>
    <property type="match status" value="1"/>
</dbReference>
<feature type="transmembrane region" description="Helical" evidence="6">
    <location>
        <begin position="394"/>
        <end position="418"/>
    </location>
</feature>
<proteinExistence type="predicted"/>
<dbReference type="Pfam" id="PF07690">
    <property type="entry name" value="MFS_1"/>
    <property type="match status" value="1"/>
</dbReference>
<keyword evidence="3 6" id="KW-0812">Transmembrane</keyword>
<dbReference type="InterPro" id="IPR011701">
    <property type="entry name" value="MFS"/>
</dbReference>
<dbReference type="InterPro" id="IPR036259">
    <property type="entry name" value="MFS_trans_sf"/>
</dbReference>
<feature type="transmembrane region" description="Helical" evidence="6">
    <location>
        <begin position="37"/>
        <end position="57"/>
    </location>
</feature>
<feature type="transmembrane region" description="Helical" evidence="6">
    <location>
        <begin position="210"/>
        <end position="229"/>
    </location>
</feature>
<keyword evidence="5 6" id="KW-0472">Membrane</keyword>
<feature type="transmembrane region" description="Helical" evidence="6">
    <location>
        <begin position="77"/>
        <end position="96"/>
    </location>
</feature>
<dbReference type="SUPFAM" id="SSF103473">
    <property type="entry name" value="MFS general substrate transporter"/>
    <property type="match status" value="1"/>
</dbReference>
<dbReference type="AlphaFoldDB" id="A0A3A1P117"/>
<protein>
    <submittedName>
        <fullName evidence="8">MFS transporter</fullName>
    </submittedName>
</protein>
<feature type="transmembrane region" description="Helical" evidence="6">
    <location>
        <begin position="259"/>
        <end position="276"/>
    </location>
</feature>
<evidence type="ECO:0000259" key="7">
    <source>
        <dbReference type="PROSITE" id="PS50850"/>
    </source>
</evidence>
<feature type="transmembrane region" description="Helical" evidence="6">
    <location>
        <begin position="108"/>
        <end position="127"/>
    </location>
</feature>
<feature type="transmembrane region" description="Helical" evidence="6">
    <location>
        <begin position="296"/>
        <end position="319"/>
    </location>
</feature>
<sequence>MPPTVQDTAMPAEPFLMSASPHDRAEDNGADWPSRGAAYFALAMIVAATALNFLNASVFSVVTERIKIDLELTDEQLGWLIGPGTILIYVLVGIPLARLVDLYSRKHVLAYGLLFSSVTSALGGLAQSFSALFATRMLVGVGTSAHAPGSYSLIADLFPPRLVPRAIAFFQIGFVAGTTLGLAAGGYLLAVALDWGPISFFGLEIRAWQWAMIIAAAPGLPIAIGLLAIREPARKGEVESHAAPTLIEVVKEMWHRRRVYFPLLLGVVFCALESLSLHNWRSPFMIRTYGWSEAEIGAFLAPILFVTSIAGAFIGMRLTEWLSRKYADAHVRAMGILFALAAPAAILSTIMPNGELALIMMALSAMFALAAGVPQNAAFQLITPNEMRGQVTAIYVFLFTVTGALGTLGIALITKYVVGDESRLWEALAITATLLVPFAVLCIALGLRPYGEEVQRKRLLDGGIAVAA</sequence>
<evidence type="ECO:0000313" key="8">
    <source>
        <dbReference type="EMBL" id="RIV82613.1"/>
    </source>
</evidence>
<dbReference type="PANTHER" id="PTHR23505:SF79">
    <property type="entry name" value="PROTEIN SPINSTER"/>
    <property type="match status" value="1"/>
</dbReference>
<dbReference type="OrthoDB" id="7400989at2"/>
<evidence type="ECO:0000256" key="3">
    <source>
        <dbReference type="ARBA" id="ARBA00022692"/>
    </source>
</evidence>